<accession>J7S0J6</accession>
<dbReference type="STRING" id="1071383.J7S0J6"/>
<dbReference type="KEGG" id="kng:KNAG_0F03550"/>
<dbReference type="AlphaFoldDB" id="J7S0J6"/>
<gene>
    <name evidence="1" type="primary">KNAG0F03550</name>
    <name evidence="1" type="ordered locus">KNAG_0F03550</name>
</gene>
<evidence type="ECO:0000313" key="1">
    <source>
        <dbReference type="EMBL" id="CCK71017.1"/>
    </source>
</evidence>
<keyword evidence="2" id="KW-1185">Reference proteome</keyword>
<evidence type="ECO:0000313" key="2">
    <source>
        <dbReference type="Proteomes" id="UP000006310"/>
    </source>
</evidence>
<name>J7S0J6_HUIN7</name>
<dbReference type="EMBL" id="HE978319">
    <property type="protein sequence ID" value="CCK71017.1"/>
    <property type="molecule type" value="Genomic_DNA"/>
</dbReference>
<dbReference type="GeneID" id="34526732"/>
<dbReference type="Pfam" id="PF20993">
    <property type="entry name" value="CENPH"/>
    <property type="match status" value="1"/>
</dbReference>
<dbReference type="OrthoDB" id="4035717at2759"/>
<dbReference type="Proteomes" id="UP000006310">
    <property type="component" value="Chromosome 6"/>
</dbReference>
<dbReference type="OMA" id="EVEKENX"/>
<organism evidence="1 2">
    <name type="scientific">Huiozyma naganishii (strain ATCC MYA-139 / BCRC 22969 / CBS 8797 / KCTC 17520 / NBRC 10181 / NCYC 3082 / Yp74L-3)</name>
    <name type="common">Yeast</name>
    <name type="synonym">Kazachstania naganishii</name>
    <dbReference type="NCBI Taxonomy" id="1071383"/>
    <lineage>
        <taxon>Eukaryota</taxon>
        <taxon>Fungi</taxon>
        <taxon>Dikarya</taxon>
        <taxon>Ascomycota</taxon>
        <taxon>Saccharomycotina</taxon>
        <taxon>Saccharomycetes</taxon>
        <taxon>Saccharomycetales</taxon>
        <taxon>Saccharomycetaceae</taxon>
        <taxon>Huiozyma</taxon>
    </lineage>
</organism>
<dbReference type="RefSeq" id="XP_022465263.1">
    <property type="nucleotide sequence ID" value="XM_022608804.1"/>
</dbReference>
<proteinExistence type="predicted"/>
<dbReference type="InterPro" id="IPR048744">
    <property type="entry name" value="MCM16"/>
</dbReference>
<protein>
    <submittedName>
        <fullName evidence="1">Uncharacterized protein</fullName>
    </submittedName>
</protein>
<reference evidence="1 2" key="1">
    <citation type="journal article" date="2011" name="Proc. Natl. Acad. Sci. U.S.A.">
        <title>Evolutionary erosion of yeast sex chromosomes by mating-type switching accidents.</title>
        <authorList>
            <person name="Gordon J.L."/>
            <person name="Armisen D."/>
            <person name="Proux-Wera E."/>
            <person name="Oheigeartaigh S.S."/>
            <person name="Byrne K.P."/>
            <person name="Wolfe K.H."/>
        </authorList>
    </citation>
    <scope>NUCLEOTIDE SEQUENCE [LARGE SCALE GENOMIC DNA]</scope>
    <source>
        <strain evidence="2">ATCC MYA-139 / BCRC 22969 / CBS 8797 / CCRC 22969 / KCTC 17520 / NBRC 10181 / NCYC 3082</strain>
    </source>
</reference>
<dbReference type="eggNOG" id="ENOG502S9DX">
    <property type="taxonomic scope" value="Eukaryota"/>
</dbReference>
<dbReference type="HOGENOM" id="CLU_096885_0_0_1"/>
<sequence length="175" mass="19350">MDRIEQLERAHVQVHSQLLQELDRLYFLKEGGSKGTLGVNEKHLLALRRQLQLSLEKSVAAAKTLKRLGDETAGTNSSEQAITLRLKDLMDANGALDEEIADTMQHTLQLNDDLSRATAEFDTLKSQLQNLHPQVTQQLVTNPPETTEEIAATATPQSETLQELLTALQLISGSL</sequence>
<reference evidence="2" key="2">
    <citation type="submission" date="2012-08" db="EMBL/GenBank/DDBJ databases">
        <title>Genome sequence of Kazachstania naganishii.</title>
        <authorList>
            <person name="Gordon J.L."/>
            <person name="Armisen D."/>
            <person name="Proux-Wera E."/>
            <person name="OhEigeartaigh S.S."/>
            <person name="Byrne K.P."/>
            <person name="Wolfe K.H."/>
        </authorList>
    </citation>
    <scope>NUCLEOTIDE SEQUENCE [LARGE SCALE GENOMIC DNA]</scope>
    <source>
        <strain evidence="2">ATCC MYA-139 / BCRC 22969 / CBS 8797 / CCRC 22969 / KCTC 17520 / NBRC 10181 / NCYC 3082</strain>
    </source>
</reference>